<keyword evidence="2" id="KW-1185">Reference proteome</keyword>
<organism evidence="1 2">
    <name type="scientific">Dentiscutata heterogama</name>
    <dbReference type="NCBI Taxonomy" id="1316150"/>
    <lineage>
        <taxon>Eukaryota</taxon>
        <taxon>Fungi</taxon>
        <taxon>Fungi incertae sedis</taxon>
        <taxon>Mucoromycota</taxon>
        <taxon>Glomeromycotina</taxon>
        <taxon>Glomeromycetes</taxon>
        <taxon>Diversisporales</taxon>
        <taxon>Gigasporaceae</taxon>
        <taxon>Dentiscutata</taxon>
    </lineage>
</organism>
<evidence type="ECO:0000313" key="2">
    <source>
        <dbReference type="Proteomes" id="UP000789702"/>
    </source>
</evidence>
<evidence type="ECO:0000313" key="1">
    <source>
        <dbReference type="EMBL" id="CAG8549385.1"/>
    </source>
</evidence>
<dbReference type="EMBL" id="CAJVPU010005548">
    <property type="protein sequence ID" value="CAG8549385.1"/>
    <property type="molecule type" value="Genomic_DNA"/>
</dbReference>
<name>A0ACA9LTE2_9GLOM</name>
<protein>
    <submittedName>
        <fullName evidence="1">6856_t:CDS:1</fullName>
    </submittedName>
</protein>
<dbReference type="Proteomes" id="UP000789702">
    <property type="component" value="Unassembled WGS sequence"/>
</dbReference>
<comment type="caution">
    <text evidence="1">The sequence shown here is derived from an EMBL/GenBank/DDBJ whole genome shotgun (WGS) entry which is preliminary data.</text>
</comment>
<accession>A0ACA9LTE2</accession>
<sequence length="159" mass="17519">MCGPEAKKKKMGKAKVMENEQATEISSSSEETTDNTNNNTLENSTNIYTEDLRENLADKGDNQSPDHQLNNNEEKPNAGKDTTDCEIIPSLSPNSVEAGTSMMIAVHNSTTELPDKEHLTLVNKATVSDSLLELDLLEESANKEKTLTSMLEKEYQNIS</sequence>
<feature type="non-terminal residue" evidence="1">
    <location>
        <position position="159"/>
    </location>
</feature>
<reference evidence="1" key="1">
    <citation type="submission" date="2021-06" db="EMBL/GenBank/DDBJ databases">
        <authorList>
            <person name="Kallberg Y."/>
            <person name="Tangrot J."/>
            <person name="Rosling A."/>
        </authorList>
    </citation>
    <scope>NUCLEOTIDE SEQUENCE</scope>
    <source>
        <strain evidence="1">IL203A</strain>
    </source>
</reference>
<proteinExistence type="predicted"/>
<gene>
    <name evidence="1" type="ORF">DHETER_LOCUS5157</name>
</gene>